<dbReference type="PROSITE" id="PS00107">
    <property type="entry name" value="PROTEIN_KINASE_ATP"/>
    <property type="match status" value="1"/>
</dbReference>
<dbReference type="PANTHER" id="PTHR27005">
    <property type="entry name" value="WALL-ASSOCIATED RECEPTOR KINASE-LIKE 21"/>
    <property type="match status" value="1"/>
</dbReference>
<dbReference type="InterPro" id="IPR011009">
    <property type="entry name" value="Kinase-like_dom_sf"/>
</dbReference>
<dbReference type="Pfam" id="PF07714">
    <property type="entry name" value="PK_Tyr_Ser-Thr"/>
    <property type="match status" value="1"/>
</dbReference>
<evidence type="ECO:0000256" key="4">
    <source>
        <dbReference type="SAM" id="Phobius"/>
    </source>
</evidence>
<dbReference type="SMART" id="SM00220">
    <property type="entry name" value="S_TKc"/>
    <property type="match status" value="1"/>
</dbReference>
<keyword evidence="4" id="KW-0812">Transmembrane</keyword>
<evidence type="ECO:0000313" key="6">
    <source>
        <dbReference type="EMBL" id="GJN05142.1"/>
    </source>
</evidence>
<dbReference type="InterPro" id="IPR001245">
    <property type="entry name" value="Ser-Thr/Tyr_kinase_cat_dom"/>
</dbReference>
<dbReference type="InterPro" id="IPR017441">
    <property type="entry name" value="Protein_kinase_ATP_BS"/>
</dbReference>
<protein>
    <recommendedName>
        <fullName evidence="5">Protein kinase domain-containing protein</fullName>
    </recommendedName>
</protein>
<dbReference type="SUPFAM" id="SSF56112">
    <property type="entry name" value="Protein kinase-like (PK-like)"/>
    <property type="match status" value="1"/>
</dbReference>
<dbReference type="GO" id="GO:0005886">
    <property type="term" value="C:plasma membrane"/>
    <property type="evidence" value="ECO:0007669"/>
    <property type="project" value="TreeGrafter"/>
</dbReference>
<dbReference type="PROSITE" id="PS50011">
    <property type="entry name" value="PROTEIN_KINASE_DOM"/>
    <property type="match status" value="1"/>
</dbReference>
<accession>A0AAV5D4T8</accession>
<gene>
    <name evidence="6" type="primary">ga22748</name>
    <name evidence="6" type="ORF">PR202_ga22748</name>
</gene>
<comment type="caution">
    <text evidence="6">The sequence shown here is derived from an EMBL/GenBank/DDBJ whole genome shotgun (WGS) entry which is preliminary data.</text>
</comment>
<dbReference type="InterPro" id="IPR000719">
    <property type="entry name" value="Prot_kinase_dom"/>
</dbReference>
<dbReference type="AlphaFoldDB" id="A0AAV5D4T8"/>
<proteinExistence type="predicted"/>
<keyword evidence="2 3" id="KW-0067">ATP-binding</keyword>
<keyword evidence="1 3" id="KW-0547">Nucleotide-binding</keyword>
<dbReference type="PANTHER" id="PTHR27005:SF162">
    <property type="entry name" value="OS11G0691500 PROTEIN"/>
    <property type="match status" value="1"/>
</dbReference>
<dbReference type="Proteomes" id="UP001054889">
    <property type="component" value="Unassembled WGS sequence"/>
</dbReference>
<dbReference type="Gene3D" id="1.10.510.10">
    <property type="entry name" value="Transferase(Phosphotransferase) domain 1"/>
    <property type="match status" value="1"/>
</dbReference>
<organism evidence="6 7">
    <name type="scientific">Eleusine coracana subsp. coracana</name>
    <dbReference type="NCBI Taxonomy" id="191504"/>
    <lineage>
        <taxon>Eukaryota</taxon>
        <taxon>Viridiplantae</taxon>
        <taxon>Streptophyta</taxon>
        <taxon>Embryophyta</taxon>
        <taxon>Tracheophyta</taxon>
        <taxon>Spermatophyta</taxon>
        <taxon>Magnoliopsida</taxon>
        <taxon>Liliopsida</taxon>
        <taxon>Poales</taxon>
        <taxon>Poaceae</taxon>
        <taxon>PACMAD clade</taxon>
        <taxon>Chloridoideae</taxon>
        <taxon>Cynodonteae</taxon>
        <taxon>Eleusininae</taxon>
        <taxon>Eleusine</taxon>
    </lineage>
</organism>
<dbReference type="EMBL" id="BQKI01000011">
    <property type="protein sequence ID" value="GJN05142.1"/>
    <property type="molecule type" value="Genomic_DNA"/>
</dbReference>
<name>A0AAV5D4T8_ELECO</name>
<dbReference type="InterPro" id="IPR045274">
    <property type="entry name" value="WAK-like"/>
</dbReference>
<keyword evidence="4" id="KW-0472">Membrane</keyword>
<feature type="domain" description="Protein kinase" evidence="5">
    <location>
        <begin position="117"/>
        <end position="411"/>
    </location>
</feature>
<keyword evidence="4" id="KW-1133">Transmembrane helix</keyword>
<keyword evidence="7" id="KW-1185">Reference proteome</keyword>
<reference evidence="6" key="2">
    <citation type="submission" date="2021-12" db="EMBL/GenBank/DDBJ databases">
        <title>Resequencing data analysis of finger millet.</title>
        <authorList>
            <person name="Hatakeyama M."/>
            <person name="Aluri S."/>
            <person name="Balachadran M.T."/>
            <person name="Sivarajan S.R."/>
            <person name="Poveda L."/>
            <person name="Shimizu-Inatsugi R."/>
            <person name="Schlapbach R."/>
            <person name="Sreeman S.M."/>
            <person name="Shimizu K.K."/>
        </authorList>
    </citation>
    <scope>NUCLEOTIDE SEQUENCE</scope>
</reference>
<evidence type="ECO:0000313" key="7">
    <source>
        <dbReference type="Proteomes" id="UP001054889"/>
    </source>
</evidence>
<dbReference type="GO" id="GO:0005524">
    <property type="term" value="F:ATP binding"/>
    <property type="evidence" value="ECO:0007669"/>
    <property type="project" value="UniProtKB-UniRule"/>
</dbReference>
<feature type="binding site" evidence="3">
    <location>
        <position position="145"/>
    </location>
    <ligand>
        <name>ATP</name>
        <dbReference type="ChEBI" id="CHEBI:30616"/>
    </ligand>
</feature>
<sequence length="415" mass="45487">MALDWALRNDGSCQLPAEDGKSSPKPTPSACASANSYCVNATQRHGYLCHCSKGYGGNPYIEGGCITTFVAVVLACFAGVLLQRREHRKNFSKNGGDLLQEAGINTFTKGDLEKITNSYKKKIGQGHFGQVYEGTIKGTQRVAVKRPHEKGLKGAAVPVEEFRNEIIFQFRISHENLVRLVGCCLETDVPILVFEYISRGNLQEVLHGSAGGKPPCPLSLTERLDIAIGSAKALAHMHSHGEHNHVHGDVKPANILLDGDLKPKVSDFGSSKLLSVNSYARHVAADGTYIDPVYYKTGRFTVKSDVYSFGVVLLELVTRRMARHGDNILTLDFKNSCKAHGNGREMYDPEIISSDDDTESQCYMECLDMVSALAIRCLNGDDAEERPTMGEVVVELEQAKSIANREAHAMRQAEK</sequence>
<evidence type="ECO:0000259" key="5">
    <source>
        <dbReference type="PROSITE" id="PS50011"/>
    </source>
</evidence>
<evidence type="ECO:0000256" key="3">
    <source>
        <dbReference type="PROSITE-ProRule" id="PRU10141"/>
    </source>
</evidence>
<feature type="transmembrane region" description="Helical" evidence="4">
    <location>
        <begin position="60"/>
        <end position="82"/>
    </location>
</feature>
<evidence type="ECO:0000256" key="2">
    <source>
        <dbReference type="ARBA" id="ARBA00022840"/>
    </source>
</evidence>
<reference evidence="6" key="1">
    <citation type="journal article" date="2018" name="DNA Res.">
        <title>Multiple hybrid de novo genome assembly of finger millet, an orphan allotetraploid crop.</title>
        <authorList>
            <person name="Hatakeyama M."/>
            <person name="Aluri S."/>
            <person name="Balachadran M.T."/>
            <person name="Sivarajan S.R."/>
            <person name="Patrignani A."/>
            <person name="Gruter S."/>
            <person name="Poveda L."/>
            <person name="Shimizu-Inatsugi R."/>
            <person name="Baeten J."/>
            <person name="Francoijs K.J."/>
            <person name="Nataraja K.N."/>
            <person name="Reddy Y.A.N."/>
            <person name="Phadnis S."/>
            <person name="Ravikumar R.L."/>
            <person name="Schlapbach R."/>
            <person name="Sreeman S.M."/>
            <person name="Shimizu K.K."/>
        </authorList>
    </citation>
    <scope>NUCLEOTIDE SEQUENCE</scope>
</reference>
<evidence type="ECO:0000256" key="1">
    <source>
        <dbReference type="ARBA" id="ARBA00022741"/>
    </source>
</evidence>
<dbReference type="GO" id="GO:0007166">
    <property type="term" value="P:cell surface receptor signaling pathway"/>
    <property type="evidence" value="ECO:0007669"/>
    <property type="project" value="InterPro"/>
</dbReference>
<dbReference type="Gene3D" id="3.30.200.20">
    <property type="entry name" value="Phosphorylase Kinase, domain 1"/>
    <property type="match status" value="1"/>
</dbReference>
<dbReference type="GO" id="GO:0004674">
    <property type="term" value="F:protein serine/threonine kinase activity"/>
    <property type="evidence" value="ECO:0007669"/>
    <property type="project" value="TreeGrafter"/>
</dbReference>